<organism evidence="1">
    <name type="scientific">Hordeum vulgare subsp. vulgare</name>
    <name type="common">Domesticated barley</name>
    <dbReference type="NCBI Taxonomy" id="112509"/>
    <lineage>
        <taxon>Eukaryota</taxon>
        <taxon>Viridiplantae</taxon>
        <taxon>Streptophyta</taxon>
        <taxon>Embryophyta</taxon>
        <taxon>Tracheophyta</taxon>
        <taxon>Spermatophyta</taxon>
        <taxon>Magnoliopsida</taxon>
        <taxon>Liliopsida</taxon>
        <taxon>Poales</taxon>
        <taxon>Poaceae</taxon>
        <taxon>BOP clade</taxon>
        <taxon>Pooideae</taxon>
        <taxon>Triticodae</taxon>
        <taxon>Triticeae</taxon>
        <taxon>Hordeinae</taxon>
        <taxon>Hordeum</taxon>
    </lineage>
</organism>
<accession>F2DXK5</accession>
<dbReference type="AlphaFoldDB" id="F2DXK5"/>
<dbReference type="EMBL" id="AK368623">
    <property type="protein sequence ID" value="BAJ99826.1"/>
    <property type="molecule type" value="mRNA"/>
</dbReference>
<reference evidence="1" key="1">
    <citation type="journal article" date="2011" name="Plant Physiol.">
        <title>Comprehensive sequence analysis of 24,783 barley full-length cDNAs derived from 12 clone libraries.</title>
        <authorList>
            <person name="Matsumoto T."/>
            <person name="Tanaka T."/>
            <person name="Sakai H."/>
            <person name="Amano N."/>
            <person name="Kanamori H."/>
            <person name="Kurita K."/>
            <person name="Kikuta A."/>
            <person name="Kamiya K."/>
            <person name="Yamamoto M."/>
            <person name="Ikawa H."/>
            <person name="Fujii N."/>
            <person name="Hori K."/>
            <person name="Itoh T."/>
            <person name="Sato K."/>
        </authorList>
    </citation>
    <scope>NUCLEOTIDE SEQUENCE</scope>
    <source>
        <tissue evidence="1">Shoot and root</tissue>
    </source>
</reference>
<protein>
    <submittedName>
        <fullName evidence="1">Predicted protein</fullName>
    </submittedName>
</protein>
<name>F2DXK5_HORVV</name>
<sequence length="53" mass="5992">MRSHWISLLDTTKYAEVSANCPHLPEVLGVLAENYYGDALYVVTASKIYLLDF</sequence>
<proteinExistence type="evidence at transcript level"/>
<evidence type="ECO:0000313" key="1">
    <source>
        <dbReference type="EMBL" id="BAJ99826.1"/>
    </source>
</evidence>